<name>A0ABS6JFX4_9BACI</name>
<gene>
    <name evidence="2" type="ORF">KS419_12510</name>
</gene>
<proteinExistence type="predicted"/>
<organism evidence="2 3">
    <name type="scientific">Evansella tamaricis</name>
    <dbReference type="NCBI Taxonomy" id="2069301"/>
    <lineage>
        <taxon>Bacteria</taxon>
        <taxon>Bacillati</taxon>
        <taxon>Bacillota</taxon>
        <taxon>Bacilli</taxon>
        <taxon>Bacillales</taxon>
        <taxon>Bacillaceae</taxon>
        <taxon>Evansella</taxon>
    </lineage>
</organism>
<dbReference type="Pfam" id="PF20316">
    <property type="entry name" value="DUF6612"/>
    <property type="match status" value="1"/>
</dbReference>
<evidence type="ECO:0000313" key="3">
    <source>
        <dbReference type="Proteomes" id="UP000784880"/>
    </source>
</evidence>
<dbReference type="Proteomes" id="UP000784880">
    <property type="component" value="Unassembled WGS sequence"/>
</dbReference>
<feature type="region of interest" description="Disordered" evidence="1">
    <location>
        <begin position="28"/>
        <end position="80"/>
    </location>
</feature>
<evidence type="ECO:0000256" key="1">
    <source>
        <dbReference type="SAM" id="MobiDB-lite"/>
    </source>
</evidence>
<protein>
    <recommendedName>
        <fullName evidence="4">Lipoprotein</fullName>
    </recommendedName>
</protein>
<evidence type="ECO:0008006" key="4">
    <source>
        <dbReference type="Google" id="ProtNLM"/>
    </source>
</evidence>
<sequence>MKKIVFIITMFFLVLTACIEINIGSDDALSEPDQESQPENSTLGLSEEENPSESHEDDTGNENTAEDKNSDNGDDSAEMDNVTMDDAKSILSKSAEVMAEVTSFHIEGDFLIDLTTEDYHEKETVTIIMDMVLGEKPMLHMQAFVDSNMFDDEDTDTYWVDSTVYVMYHDEKQWYTMPTDNTFEEVLNNFNIIDGEQMEKFVQITGFGSFDMSENENQYILSFKEDGEGFLKALEGKTIFDVDSDWLFETYDTYDPFEGGGTLELYIEKDTFYLMGYLLEYEFKGENIFGGMEKYYRGSYAYSAINELNEIVVPDEVKDDAISIFGN</sequence>
<dbReference type="RefSeq" id="WP_217066742.1">
    <property type="nucleotide sequence ID" value="NZ_JAHQCS010000102.1"/>
</dbReference>
<dbReference type="PROSITE" id="PS51257">
    <property type="entry name" value="PROKAR_LIPOPROTEIN"/>
    <property type="match status" value="1"/>
</dbReference>
<dbReference type="InterPro" id="IPR046720">
    <property type="entry name" value="DUF6612"/>
</dbReference>
<accession>A0ABS6JFX4</accession>
<reference evidence="2 3" key="1">
    <citation type="submission" date="2021-06" db="EMBL/GenBank/DDBJ databases">
        <title>Bacillus sp. RD4P76, an endophyte from a halophyte.</title>
        <authorList>
            <person name="Sun J.-Q."/>
        </authorList>
    </citation>
    <scope>NUCLEOTIDE SEQUENCE [LARGE SCALE GENOMIC DNA]</scope>
    <source>
        <strain evidence="2 3">CGMCC 1.15917</strain>
    </source>
</reference>
<comment type="caution">
    <text evidence="2">The sequence shown here is derived from an EMBL/GenBank/DDBJ whole genome shotgun (WGS) entry which is preliminary data.</text>
</comment>
<keyword evidence="3" id="KW-1185">Reference proteome</keyword>
<dbReference type="EMBL" id="JAHQCS010000102">
    <property type="protein sequence ID" value="MBU9712564.1"/>
    <property type="molecule type" value="Genomic_DNA"/>
</dbReference>
<evidence type="ECO:0000313" key="2">
    <source>
        <dbReference type="EMBL" id="MBU9712564.1"/>
    </source>
</evidence>